<dbReference type="STRING" id="1914963.AWW67_02530"/>
<accession>A0A150XZ82</accession>
<dbReference type="AlphaFoldDB" id="A0A150XZ82"/>
<dbReference type="NCBIfam" id="TIGR03573">
    <property type="entry name" value="WbuX"/>
    <property type="match status" value="1"/>
</dbReference>
<dbReference type="Pfam" id="PF06508">
    <property type="entry name" value="QueC"/>
    <property type="match status" value="1"/>
</dbReference>
<dbReference type="CDD" id="cd01996">
    <property type="entry name" value="AANH_WbpG-like"/>
    <property type="match status" value="1"/>
</dbReference>
<evidence type="ECO:0000256" key="1">
    <source>
        <dbReference type="ARBA" id="ARBA00022785"/>
    </source>
</evidence>
<reference evidence="2 3" key="1">
    <citation type="submission" date="2016-01" db="EMBL/GenBank/DDBJ databases">
        <title>Genome sequencing of Roseivirga seohaensis SW-152.</title>
        <authorList>
            <person name="Selvaratnam C."/>
            <person name="Thevarajoo S."/>
            <person name="Goh K.M."/>
            <person name="Ee R."/>
            <person name="Chan K.-G."/>
            <person name="Chong C.S."/>
        </authorList>
    </citation>
    <scope>NUCLEOTIDE SEQUENCE [LARGE SCALE GENOMIC DNA]</scope>
    <source>
        <strain evidence="2 3">SW-152</strain>
    </source>
</reference>
<dbReference type="InterPro" id="IPR020022">
    <property type="entry name" value="N-acetyl_sugar_amidoTrfase"/>
</dbReference>
<sequence length="376" mass="43685">MLNLEYQMCTRTVMDTTDPDISFDKMGECHYCEKFDNFISKNWFPNKEGERKIKEIVSKIKYEGKNKKYDCIIGLSGGVDSSYLAYKASQLGLRILAVHVDAGWNSELAVKNIQNIVTKCGIDLYTHVVDWEEMKDVQRAFFKAGVANQDTPQDHAFFAALYTYAIKNNIQWVLHGGNIATESILPEAWGYSAMDGKHLRAVHKLFGEKRRLKNYPVISFFKYQFYFPFVRKMKVARLLNYMPYDKDEAISVLEKEVGFTYYGGKHHESRFTKFFQSYYLPEKFGYDKRKAHLSSMILAGSCTREEALEELRKSPYDPSTIEGDIEYVADKLGFSLNEFKKIIDQPKHSYKDYPNNESLVKAKVKLNQFLKRKGIR</sequence>
<dbReference type="InterPro" id="IPR014729">
    <property type="entry name" value="Rossmann-like_a/b/a_fold"/>
</dbReference>
<dbReference type="Gene3D" id="3.40.50.620">
    <property type="entry name" value="HUPs"/>
    <property type="match status" value="1"/>
</dbReference>
<protein>
    <submittedName>
        <fullName evidence="2">ExsB family protein</fullName>
    </submittedName>
</protein>
<dbReference type="Proteomes" id="UP000075663">
    <property type="component" value="Unassembled WGS sequence"/>
</dbReference>
<gene>
    <name evidence="2" type="ORF">AWW67_02530</name>
</gene>
<dbReference type="SUPFAM" id="SSF52402">
    <property type="entry name" value="Adenine nucleotide alpha hydrolases-like"/>
    <property type="match status" value="1"/>
</dbReference>
<comment type="caution">
    <text evidence="2">The sequence shown here is derived from an EMBL/GenBank/DDBJ whole genome shotgun (WGS) entry which is preliminary data.</text>
</comment>
<proteinExistence type="predicted"/>
<dbReference type="GO" id="GO:0008616">
    <property type="term" value="P:tRNA queuosine(34) biosynthetic process"/>
    <property type="evidence" value="ECO:0007669"/>
    <property type="project" value="UniProtKB-KW"/>
</dbReference>
<evidence type="ECO:0000313" key="3">
    <source>
        <dbReference type="Proteomes" id="UP000075663"/>
    </source>
</evidence>
<dbReference type="InterPro" id="IPR018317">
    <property type="entry name" value="QueC"/>
</dbReference>
<keyword evidence="1" id="KW-0671">Queuosine biosynthesis</keyword>
<name>A0A150XZ82_9BACT</name>
<dbReference type="EMBL" id="LRPB01000023">
    <property type="protein sequence ID" value="KYG84011.1"/>
    <property type="molecule type" value="Genomic_DNA"/>
</dbReference>
<organism evidence="2 3">
    <name type="scientific">Roseivirga seohaensis</name>
    <dbReference type="NCBI Taxonomy" id="1914963"/>
    <lineage>
        <taxon>Bacteria</taxon>
        <taxon>Pseudomonadati</taxon>
        <taxon>Bacteroidota</taxon>
        <taxon>Cytophagia</taxon>
        <taxon>Cytophagales</taxon>
        <taxon>Roseivirgaceae</taxon>
        <taxon>Roseivirga</taxon>
    </lineage>
</organism>
<evidence type="ECO:0000313" key="2">
    <source>
        <dbReference type="EMBL" id="KYG84011.1"/>
    </source>
</evidence>